<dbReference type="Proteomes" id="UP000319818">
    <property type="component" value="Unassembled WGS sequence"/>
</dbReference>
<dbReference type="SUPFAM" id="SSF54593">
    <property type="entry name" value="Glyoxalase/Bleomycin resistance protein/Dihydroxybiphenyl dioxygenase"/>
    <property type="match status" value="1"/>
</dbReference>
<dbReference type="RefSeq" id="WP_142105013.1">
    <property type="nucleotide sequence ID" value="NZ_VFPH01000002.1"/>
</dbReference>
<dbReference type="InterPro" id="IPR037523">
    <property type="entry name" value="VOC_core"/>
</dbReference>
<dbReference type="EMBL" id="VFPH01000002">
    <property type="protein sequence ID" value="TQM38332.1"/>
    <property type="molecule type" value="Genomic_DNA"/>
</dbReference>
<dbReference type="PANTHER" id="PTHR36503:SF3">
    <property type="entry name" value="BLR0126 PROTEIN"/>
    <property type="match status" value="1"/>
</dbReference>
<dbReference type="PANTHER" id="PTHR36503">
    <property type="entry name" value="BLR2520 PROTEIN"/>
    <property type="match status" value="1"/>
</dbReference>
<organism evidence="2 3">
    <name type="scientific">Pseudonocardia cypriaca</name>
    <dbReference type="NCBI Taxonomy" id="882449"/>
    <lineage>
        <taxon>Bacteria</taxon>
        <taxon>Bacillati</taxon>
        <taxon>Actinomycetota</taxon>
        <taxon>Actinomycetes</taxon>
        <taxon>Pseudonocardiales</taxon>
        <taxon>Pseudonocardiaceae</taxon>
        <taxon>Pseudonocardia</taxon>
    </lineage>
</organism>
<accession>A0A543FWW8</accession>
<reference evidence="2 3" key="1">
    <citation type="submission" date="2019-06" db="EMBL/GenBank/DDBJ databases">
        <title>Sequencing the genomes of 1000 actinobacteria strains.</title>
        <authorList>
            <person name="Klenk H.-P."/>
        </authorList>
    </citation>
    <scope>NUCLEOTIDE SEQUENCE [LARGE SCALE GENOMIC DNA]</scope>
    <source>
        <strain evidence="2 3">DSM 45511</strain>
    </source>
</reference>
<dbReference type="PROSITE" id="PS51819">
    <property type="entry name" value="VOC"/>
    <property type="match status" value="1"/>
</dbReference>
<dbReference type="InterPro" id="IPR029068">
    <property type="entry name" value="Glyas_Bleomycin-R_OHBP_Dase"/>
</dbReference>
<dbReference type="OrthoDB" id="9798201at2"/>
<evidence type="ECO:0000313" key="2">
    <source>
        <dbReference type="EMBL" id="TQM38332.1"/>
    </source>
</evidence>
<protein>
    <submittedName>
        <fullName evidence="2">Putative glyoxalase superfamily protein PhnB</fullName>
    </submittedName>
</protein>
<keyword evidence="3" id="KW-1185">Reference proteome</keyword>
<evidence type="ECO:0000313" key="3">
    <source>
        <dbReference type="Proteomes" id="UP000319818"/>
    </source>
</evidence>
<name>A0A543FWW8_9PSEU</name>
<comment type="caution">
    <text evidence="2">The sequence shown here is derived from an EMBL/GenBank/DDBJ whole genome shotgun (WGS) entry which is preliminary data.</text>
</comment>
<gene>
    <name evidence="2" type="ORF">FB388_5563</name>
</gene>
<feature type="domain" description="VOC" evidence="1">
    <location>
        <begin position="3"/>
        <end position="129"/>
    </location>
</feature>
<proteinExistence type="predicted"/>
<dbReference type="InterPro" id="IPR004360">
    <property type="entry name" value="Glyas_Fos-R_dOase_dom"/>
</dbReference>
<evidence type="ECO:0000259" key="1">
    <source>
        <dbReference type="PROSITE" id="PS51819"/>
    </source>
</evidence>
<dbReference type="Gene3D" id="3.10.180.10">
    <property type="entry name" value="2,3-Dihydroxybiphenyl 1,2-Dioxygenase, domain 1"/>
    <property type="match status" value="1"/>
</dbReference>
<dbReference type="AlphaFoldDB" id="A0A543FWW8"/>
<dbReference type="Pfam" id="PF00903">
    <property type="entry name" value="Glyoxalase"/>
    <property type="match status" value="1"/>
</dbReference>
<sequence>MAALTSAVVQIFAKDVRRSIEFYRLLGLAVPEPGAPDPHVDVELPGGNRLSFDAEETITGMHPEWSPPDTAGRVALAFGLGSPTEVDAMFERLTTAGHPGPLPPYDAPWGQRYATVLDPDGNIVDLFAPLDG</sequence>